<dbReference type="SUPFAM" id="SSF51197">
    <property type="entry name" value="Clavaminate synthase-like"/>
    <property type="match status" value="1"/>
</dbReference>
<accession>A0ABT1D310</accession>
<evidence type="ECO:0000256" key="4">
    <source>
        <dbReference type="ARBA" id="ARBA00023002"/>
    </source>
</evidence>
<evidence type="ECO:0000256" key="5">
    <source>
        <dbReference type="ARBA" id="ARBA00023004"/>
    </source>
</evidence>
<evidence type="ECO:0000313" key="8">
    <source>
        <dbReference type="Proteomes" id="UP001523392"/>
    </source>
</evidence>
<comment type="similarity">
    <text evidence="1">Belongs to the TfdA dioxygenase family.</text>
</comment>
<proteinExistence type="inferred from homology"/>
<feature type="domain" description="TauD/TfdA-like" evidence="6">
    <location>
        <begin position="8"/>
        <end position="272"/>
    </location>
</feature>
<organism evidence="7 8">
    <name type="scientific">Siccirubricoccus soli</name>
    <dbReference type="NCBI Taxonomy" id="2899147"/>
    <lineage>
        <taxon>Bacteria</taxon>
        <taxon>Pseudomonadati</taxon>
        <taxon>Pseudomonadota</taxon>
        <taxon>Alphaproteobacteria</taxon>
        <taxon>Acetobacterales</taxon>
        <taxon>Roseomonadaceae</taxon>
        <taxon>Siccirubricoccus</taxon>
    </lineage>
</organism>
<name>A0ABT1D310_9PROT</name>
<evidence type="ECO:0000256" key="3">
    <source>
        <dbReference type="ARBA" id="ARBA00022964"/>
    </source>
</evidence>
<gene>
    <name evidence="7" type="ORF">JYK14_09100</name>
</gene>
<protein>
    <submittedName>
        <fullName evidence="7">TauD/TfdA family dioxygenase</fullName>
    </submittedName>
</protein>
<evidence type="ECO:0000256" key="2">
    <source>
        <dbReference type="ARBA" id="ARBA00022723"/>
    </source>
</evidence>
<dbReference type="EMBL" id="JAFIRR010000054">
    <property type="protein sequence ID" value="MCO6416323.1"/>
    <property type="molecule type" value="Genomic_DNA"/>
</dbReference>
<comment type="caution">
    <text evidence="7">The sequence shown here is derived from an EMBL/GenBank/DDBJ whole genome shotgun (WGS) entry which is preliminary data.</text>
</comment>
<dbReference type="Proteomes" id="UP001523392">
    <property type="component" value="Unassembled WGS sequence"/>
</dbReference>
<keyword evidence="2" id="KW-0479">Metal-binding</keyword>
<dbReference type="InterPro" id="IPR042098">
    <property type="entry name" value="TauD-like_sf"/>
</dbReference>
<dbReference type="Pfam" id="PF02668">
    <property type="entry name" value="TauD"/>
    <property type="match status" value="1"/>
</dbReference>
<dbReference type="InterPro" id="IPR051323">
    <property type="entry name" value="AtsK-like"/>
</dbReference>
<keyword evidence="5" id="KW-0408">Iron</keyword>
<sequence>MRNSRITVRKVSGAVGAEIDGVDLAEASDGEIADIRAALNAHGVVFFHNQRLNAEQQKALARRFGEIFVHPNFRGSGADPEVVTIRREPGDTSVVGEEWHADTTMCPAPPMGAILYGIEVPEWGGDTLFASQAAAYEALSPGMKRMLEGLRAVHSDRRVAGPQAGMNARRATKVREDEEWRETISLHPVVRTHPETGRKMLFVNHSYTVGFEGMTEAESRPLLHYLLEHGHRPEFTCRFQWRSGSVAFWDNRAVKHIALNDTGPQRRVMRRVQIAGDVPV</sequence>
<dbReference type="InterPro" id="IPR003819">
    <property type="entry name" value="TauD/TfdA-like"/>
</dbReference>
<dbReference type="RefSeq" id="WP_252952933.1">
    <property type="nucleotide sequence ID" value="NZ_JAFIRR010000054.1"/>
</dbReference>
<dbReference type="PANTHER" id="PTHR30468:SF1">
    <property type="entry name" value="ALPHA-KETOGLUTARATE-DEPENDENT SULFONATE DIOXYGENASE"/>
    <property type="match status" value="1"/>
</dbReference>
<keyword evidence="4" id="KW-0560">Oxidoreductase</keyword>
<keyword evidence="3 7" id="KW-0223">Dioxygenase</keyword>
<keyword evidence="8" id="KW-1185">Reference proteome</keyword>
<dbReference type="GO" id="GO:0051213">
    <property type="term" value="F:dioxygenase activity"/>
    <property type="evidence" value="ECO:0007669"/>
    <property type="project" value="UniProtKB-KW"/>
</dbReference>
<reference evidence="7 8" key="1">
    <citation type="submission" date="2021-12" db="EMBL/GenBank/DDBJ databases">
        <title>Siccirubricoccus leaddurans sp. nov., a high concentration Zn2+ tolerance bacterium.</title>
        <authorList>
            <person name="Cao Y."/>
        </authorList>
    </citation>
    <scope>NUCLEOTIDE SEQUENCE [LARGE SCALE GENOMIC DNA]</scope>
    <source>
        <strain evidence="7 8">KC 17139</strain>
    </source>
</reference>
<evidence type="ECO:0000259" key="6">
    <source>
        <dbReference type="Pfam" id="PF02668"/>
    </source>
</evidence>
<dbReference type="PANTHER" id="PTHR30468">
    <property type="entry name" value="ALPHA-KETOGLUTARATE-DEPENDENT SULFONATE DIOXYGENASE"/>
    <property type="match status" value="1"/>
</dbReference>
<evidence type="ECO:0000256" key="1">
    <source>
        <dbReference type="ARBA" id="ARBA00005896"/>
    </source>
</evidence>
<evidence type="ECO:0000313" key="7">
    <source>
        <dbReference type="EMBL" id="MCO6416323.1"/>
    </source>
</evidence>
<dbReference type="Gene3D" id="3.60.130.10">
    <property type="entry name" value="Clavaminate synthase-like"/>
    <property type="match status" value="1"/>
</dbReference>